<dbReference type="EMBL" id="MLCF01000015">
    <property type="protein sequence ID" value="OIV38700.1"/>
    <property type="molecule type" value="Genomic_DNA"/>
</dbReference>
<keyword evidence="2" id="KW-0012">Acyltransferase</keyword>
<evidence type="ECO:0000313" key="5">
    <source>
        <dbReference type="Proteomes" id="UP000243342"/>
    </source>
</evidence>
<gene>
    <name evidence="4" type="ORF">BIV57_04425</name>
</gene>
<dbReference type="InterPro" id="IPR016181">
    <property type="entry name" value="Acyl_CoA_acyltransferase"/>
</dbReference>
<protein>
    <recommendedName>
        <fullName evidence="3">N-acetyltransferase domain-containing protein</fullName>
    </recommendedName>
</protein>
<comment type="caution">
    <text evidence="4">The sequence shown here is derived from an EMBL/GenBank/DDBJ whole genome shotgun (WGS) entry which is preliminary data.</text>
</comment>
<name>A0A1J7CAZ9_9ACTN</name>
<evidence type="ECO:0000256" key="2">
    <source>
        <dbReference type="ARBA" id="ARBA00023315"/>
    </source>
</evidence>
<dbReference type="AlphaFoldDB" id="A0A1J7CAZ9"/>
<dbReference type="InterPro" id="IPR050832">
    <property type="entry name" value="Bact_Acetyltransf"/>
</dbReference>
<proteinExistence type="predicted"/>
<evidence type="ECO:0000259" key="3">
    <source>
        <dbReference type="PROSITE" id="PS51186"/>
    </source>
</evidence>
<keyword evidence="1" id="KW-0808">Transferase</keyword>
<dbReference type="Pfam" id="PF00583">
    <property type="entry name" value="Acetyltransf_1"/>
    <property type="match status" value="1"/>
</dbReference>
<dbReference type="Gene3D" id="3.40.630.30">
    <property type="match status" value="1"/>
</dbReference>
<reference evidence="4 5" key="1">
    <citation type="submission" date="2016-10" db="EMBL/GenBank/DDBJ databases">
        <title>Genome sequence of Streptomyces gilvigriseus MUSC 26.</title>
        <authorList>
            <person name="Lee L.-H."/>
            <person name="Ser H.-L."/>
        </authorList>
    </citation>
    <scope>NUCLEOTIDE SEQUENCE [LARGE SCALE GENOMIC DNA]</scope>
    <source>
        <strain evidence="4 5">MUSC 26</strain>
    </source>
</reference>
<organism evidence="4 5">
    <name type="scientific">Mangrovactinospora gilvigrisea</name>
    <dbReference type="NCBI Taxonomy" id="1428644"/>
    <lineage>
        <taxon>Bacteria</taxon>
        <taxon>Bacillati</taxon>
        <taxon>Actinomycetota</taxon>
        <taxon>Actinomycetes</taxon>
        <taxon>Kitasatosporales</taxon>
        <taxon>Streptomycetaceae</taxon>
        <taxon>Mangrovactinospora</taxon>
    </lineage>
</organism>
<dbReference type="Proteomes" id="UP000243342">
    <property type="component" value="Unassembled WGS sequence"/>
</dbReference>
<feature type="domain" description="N-acetyltransferase" evidence="3">
    <location>
        <begin position="1"/>
        <end position="169"/>
    </location>
</feature>
<dbReference type="GO" id="GO:0016747">
    <property type="term" value="F:acyltransferase activity, transferring groups other than amino-acyl groups"/>
    <property type="evidence" value="ECO:0007669"/>
    <property type="project" value="InterPro"/>
</dbReference>
<sequence>MRPARPEDAAVLLALQQTLDRESDFMLLEPGERETDPAPLAARLDACATGRDRSYLLIAAETGAPEAAALGYVDVTVPPYARSARTGYLVTGVRAEHSGRGLGHALLRAAADEARARGLRRLELTVMEHNRRAVNLYLSCGFQVEGLRRAALDVGGRRVGEYYMGLLLD</sequence>
<dbReference type="PANTHER" id="PTHR43877">
    <property type="entry name" value="AMINOALKYLPHOSPHONATE N-ACETYLTRANSFERASE-RELATED-RELATED"/>
    <property type="match status" value="1"/>
</dbReference>
<evidence type="ECO:0000256" key="1">
    <source>
        <dbReference type="ARBA" id="ARBA00022679"/>
    </source>
</evidence>
<dbReference type="InterPro" id="IPR000182">
    <property type="entry name" value="GNAT_dom"/>
</dbReference>
<dbReference type="SUPFAM" id="SSF55729">
    <property type="entry name" value="Acyl-CoA N-acyltransferases (Nat)"/>
    <property type="match status" value="1"/>
</dbReference>
<keyword evidence="5" id="KW-1185">Reference proteome</keyword>
<dbReference type="PROSITE" id="PS51186">
    <property type="entry name" value="GNAT"/>
    <property type="match status" value="1"/>
</dbReference>
<evidence type="ECO:0000313" key="4">
    <source>
        <dbReference type="EMBL" id="OIV38700.1"/>
    </source>
</evidence>
<dbReference type="STRING" id="1428644.BIV57_04425"/>
<accession>A0A1J7CAZ9</accession>